<dbReference type="Proteomes" id="UP001061282">
    <property type="component" value="Unassembled WGS sequence"/>
</dbReference>
<evidence type="ECO:0000313" key="3">
    <source>
        <dbReference type="Proteomes" id="UP001061282"/>
    </source>
</evidence>
<organism evidence="2 3">
    <name type="scientific">Silvania confinis</name>
    <dbReference type="NCBI Taxonomy" id="2926470"/>
    <lineage>
        <taxon>Bacteria</taxon>
        <taxon>Pseudomonadati</taxon>
        <taxon>Pseudomonadota</taxon>
        <taxon>Gammaproteobacteria</taxon>
        <taxon>Enterobacterales</taxon>
        <taxon>Enterobacteriaceae</taxon>
        <taxon>Silvania</taxon>
    </lineage>
</organism>
<comment type="caution">
    <text evidence="2">The sequence shown here is derived from an EMBL/GenBank/DDBJ whole genome shotgun (WGS) entry which is preliminary data.</text>
</comment>
<dbReference type="EMBL" id="JAMGZJ010000078">
    <property type="protein sequence ID" value="MCU6671129.1"/>
    <property type="molecule type" value="Genomic_DNA"/>
</dbReference>
<name>A0A9J6QJT9_9ENTR</name>
<reference evidence="2" key="1">
    <citation type="submission" date="2022-05" db="EMBL/GenBank/DDBJ databases">
        <title>Description of a novel species of Leclercia; Leclercia tamurae and the Proposal for a Novel Genus Silvania gen. nov. Containing Two Novel Species Silvania hatchlandensis sp. nov. and Silvania confinis sp. nov. Isolated from the Rhizosphere of Oak.</title>
        <authorList>
            <person name="Maddock D.W."/>
            <person name="Brady C.L."/>
            <person name="Denman S."/>
            <person name="Arnold D."/>
        </authorList>
    </citation>
    <scope>NUCLEOTIDE SEQUENCE</scope>
    <source>
        <strain evidence="2">H4N4</strain>
    </source>
</reference>
<sequence length="136" mass="14877">MTELTKERLQEIVEDGFLKHGEGKAMARQLLASMEQGPVAYNGIMPDYVGVDMTQRECYQAGLTAGKASKMSAVCWCRTCRPVTMAAMRFVVCPDCGNKRCPRANDCRNACSGSNESGQEGSAYPALQQEVSQIKK</sequence>
<proteinExistence type="predicted"/>
<feature type="region of interest" description="Disordered" evidence="1">
    <location>
        <begin position="115"/>
        <end position="136"/>
    </location>
</feature>
<protein>
    <submittedName>
        <fullName evidence="2">Uncharacterized protein</fullName>
    </submittedName>
</protein>
<keyword evidence="3" id="KW-1185">Reference proteome</keyword>
<gene>
    <name evidence="2" type="ORF">M8013_20590</name>
</gene>
<evidence type="ECO:0000313" key="2">
    <source>
        <dbReference type="EMBL" id="MCU6671129.1"/>
    </source>
</evidence>
<evidence type="ECO:0000256" key="1">
    <source>
        <dbReference type="SAM" id="MobiDB-lite"/>
    </source>
</evidence>
<accession>A0A9J6QJT9</accession>
<dbReference type="RefSeq" id="WP_271269628.1">
    <property type="nucleotide sequence ID" value="NZ_JAMGZJ010000078.1"/>
</dbReference>
<dbReference type="AlphaFoldDB" id="A0A9J6QJT9"/>